<keyword evidence="5" id="KW-1185">Reference proteome</keyword>
<feature type="region of interest" description="Disordered" evidence="2">
    <location>
        <begin position="435"/>
        <end position="465"/>
    </location>
</feature>
<dbReference type="InterPro" id="IPR025558">
    <property type="entry name" value="DUF4283"/>
</dbReference>
<dbReference type="Pfam" id="PF14392">
    <property type="entry name" value="zf-CCHC_4"/>
    <property type="match status" value="1"/>
</dbReference>
<feature type="compositionally biased region" description="Polar residues" evidence="2">
    <location>
        <begin position="342"/>
        <end position="366"/>
    </location>
</feature>
<accession>A0AAW2DWU0</accession>
<evidence type="ECO:0000256" key="2">
    <source>
        <dbReference type="SAM" id="MobiDB-lite"/>
    </source>
</evidence>
<sequence>MEVSDLIARTEKCSCLDACIELPPNQSATKAPSLILLGKLISCKALSPAIVSEVVNRAWRPTFQIQVKQVDKNVFTFCFHHETDLQNAFNRRPWSIRGGHLVLKQWSPSLAWQEVSFSSSTFWVQVHGLPELWKSPENIRKLGEKAGKVLEVDLVGESSGSWKRFIRVQVEVDILQPLMPGVFLPRGDLPTIWIGLKYEKLADVCYRCGLVGHESRYCQGNAFLLRNPFGSDFAAAGPWLRAENNAIPSEAFSKPNLTVAPVDDVTGSQSVPQGQRKDHCPQNDTVPQVCVASQYTPQLKGHYASPQYQSTPQCTTVAVESSCHQQTSPPPHTSKPILCHSNLPQSSHNPQAHFSNPQSEPNTTPNDPSPTFPPGFGPSIEVTKNDFPTQKYIHPSSQPNLISTSPVIPTTSTDSPLYQNTQEQIIPTSLPQTSLPLSLSSSQKNTHNNFLPQKRKNSDRPPRRVRKAKVVEERHIASSESDPTVTGGLIDESTGKYFLDICSSVETTTSKTCSVTSTAAEEAGLIKPPTSP</sequence>
<evidence type="ECO:0000259" key="3">
    <source>
        <dbReference type="PROSITE" id="PS50158"/>
    </source>
</evidence>
<dbReference type="Pfam" id="PF14111">
    <property type="entry name" value="DUF4283"/>
    <property type="match status" value="1"/>
</dbReference>
<evidence type="ECO:0000256" key="1">
    <source>
        <dbReference type="PROSITE-ProRule" id="PRU00047"/>
    </source>
</evidence>
<dbReference type="GO" id="GO:0003676">
    <property type="term" value="F:nucleic acid binding"/>
    <property type="evidence" value="ECO:0007669"/>
    <property type="project" value="InterPro"/>
</dbReference>
<dbReference type="EMBL" id="JAZDWU010000001">
    <property type="protein sequence ID" value="KAL0014282.1"/>
    <property type="molecule type" value="Genomic_DNA"/>
</dbReference>
<gene>
    <name evidence="4" type="ORF">SO802_001351</name>
</gene>
<feature type="region of interest" description="Disordered" evidence="2">
    <location>
        <begin position="323"/>
        <end position="416"/>
    </location>
</feature>
<reference evidence="4 5" key="1">
    <citation type="submission" date="2024-01" db="EMBL/GenBank/DDBJ databases">
        <title>A telomere-to-telomere, gap-free genome of sweet tea (Lithocarpus litseifolius).</title>
        <authorList>
            <person name="Zhou J."/>
        </authorList>
    </citation>
    <scope>NUCLEOTIDE SEQUENCE [LARGE SCALE GENOMIC DNA]</scope>
    <source>
        <strain evidence="4">Zhou-2022a</strain>
        <tissue evidence="4">Leaf</tissue>
    </source>
</reference>
<dbReference type="PANTHER" id="PTHR31286">
    <property type="entry name" value="GLYCINE-RICH CELL WALL STRUCTURAL PROTEIN 1.8-LIKE"/>
    <property type="match status" value="1"/>
</dbReference>
<keyword evidence="1" id="KW-0479">Metal-binding</keyword>
<feature type="region of interest" description="Disordered" evidence="2">
    <location>
        <begin position="263"/>
        <end position="283"/>
    </location>
</feature>
<keyword evidence="1" id="KW-0863">Zinc-finger</keyword>
<dbReference type="PANTHER" id="PTHR31286:SF167">
    <property type="entry name" value="OS09G0268800 PROTEIN"/>
    <property type="match status" value="1"/>
</dbReference>
<dbReference type="InterPro" id="IPR001878">
    <property type="entry name" value="Znf_CCHC"/>
</dbReference>
<feature type="compositionally biased region" description="Low complexity" evidence="2">
    <location>
        <begin position="403"/>
        <end position="416"/>
    </location>
</feature>
<proteinExistence type="predicted"/>
<feature type="domain" description="CCHC-type" evidence="3">
    <location>
        <begin position="205"/>
        <end position="218"/>
    </location>
</feature>
<dbReference type="AlphaFoldDB" id="A0AAW2DWU0"/>
<name>A0AAW2DWU0_9ROSI</name>
<protein>
    <recommendedName>
        <fullName evidence="3">CCHC-type domain-containing protein</fullName>
    </recommendedName>
</protein>
<dbReference type="InterPro" id="IPR025836">
    <property type="entry name" value="Zn_knuckle_CX2CX4HX4C"/>
</dbReference>
<keyword evidence="1" id="KW-0862">Zinc</keyword>
<dbReference type="Proteomes" id="UP001459277">
    <property type="component" value="Unassembled WGS sequence"/>
</dbReference>
<evidence type="ECO:0000313" key="4">
    <source>
        <dbReference type="EMBL" id="KAL0014282.1"/>
    </source>
</evidence>
<dbReference type="GO" id="GO:0008270">
    <property type="term" value="F:zinc ion binding"/>
    <property type="evidence" value="ECO:0007669"/>
    <property type="project" value="UniProtKB-KW"/>
</dbReference>
<dbReference type="PROSITE" id="PS50158">
    <property type="entry name" value="ZF_CCHC"/>
    <property type="match status" value="1"/>
</dbReference>
<organism evidence="4 5">
    <name type="scientific">Lithocarpus litseifolius</name>
    <dbReference type="NCBI Taxonomy" id="425828"/>
    <lineage>
        <taxon>Eukaryota</taxon>
        <taxon>Viridiplantae</taxon>
        <taxon>Streptophyta</taxon>
        <taxon>Embryophyta</taxon>
        <taxon>Tracheophyta</taxon>
        <taxon>Spermatophyta</taxon>
        <taxon>Magnoliopsida</taxon>
        <taxon>eudicotyledons</taxon>
        <taxon>Gunneridae</taxon>
        <taxon>Pentapetalae</taxon>
        <taxon>rosids</taxon>
        <taxon>fabids</taxon>
        <taxon>Fagales</taxon>
        <taxon>Fagaceae</taxon>
        <taxon>Lithocarpus</taxon>
    </lineage>
</organism>
<comment type="caution">
    <text evidence="4">The sequence shown here is derived from an EMBL/GenBank/DDBJ whole genome shotgun (WGS) entry which is preliminary data.</text>
</comment>
<evidence type="ECO:0000313" key="5">
    <source>
        <dbReference type="Proteomes" id="UP001459277"/>
    </source>
</evidence>
<feature type="compositionally biased region" description="Pro residues" evidence="2">
    <location>
        <begin position="367"/>
        <end position="376"/>
    </location>
</feature>
<dbReference type="InterPro" id="IPR040256">
    <property type="entry name" value="At4g02000-like"/>
</dbReference>